<dbReference type="EMBL" id="KP795502">
    <property type="protein sequence ID" value="AKN36623.1"/>
    <property type="molecule type" value="Genomic_DNA"/>
</dbReference>
<name>A0A0H3ZKN8_VIBSP</name>
<organism evidence="1">
    <name type="scientific">Vibrio splendidus</name>
    <dbReference type="NCBI Taxonomy" id="29497"/>
    <lineage>
        <taxon>Bacteria</taxon>
        <taxon>Pseudomonadati</taxon>
        <taxon>Pseudomonadota</taxon>
        <taxon>Gammaproteobacteria</taxon>
        <taxon>Vibrionales</taxon>
        <taxon>Vibrionaceae</taxon>
        <taxon>Vibrio</taxon>
    </lineage>
</organism>
<dbReference type="AlphaFoldDB" id="A0A0H3ZKN8"/>
<accession>A0A0H3ZKN8</accession>
<protein>
    <submittedName>
        <fullName evidence="1">Uncharacterized protein</fullName>
    </submittedName>
</protein>
<evidence type="ECO:0000313" key="1">
    <source>
        <dbReference type="EMBL" id="AKN36623.1"/>
    </source>
</evidence>
<proteinExistence type="predicted"/>
<reference evidence="1" key="1">
    <citation type="journal article" date="2015" name="MBio">
        <title>Eco-Evolutionary Dynamics of Episomes among Ecologically Cohesive Bacterial Populations.</title>
        <authorList>
            <person name="Xue H."/>
            <person name="Cordero O.X."/>
            <person name="Camas F.M."/>
            <person name="Trimble W."/>
            <person name="Meyer F."/>
            <person name="Guglielmini J."/>
            <person name="Rocha E.P."/>
            <person name="Polz M.F."/>
        </authorList>
    </citation>
    <scope>NUCLEOTIDE SEQUENCE</scope>
    <source>
        <strain evidence="1">1F_145</strain>
    </source>
</reference>
<sequence>MFEVQQEVSFFMPDSVKQSGVILERIERETGVVYSVQLEGSDETMIVNESQIEKQFKTKFSNGKHFVNVCTIGELKAVLAELDDELTIEQGFSDSVDVMLFCNSHGEPHLAFEDGDSN</sequence>